<dbReference type="AlphaFoldDB" id="A0A7W7CAL7"/>
<dbReference type="InterPro" id="IPR050490">
    <property type="entry name" value="Bact_solute-bd_prot1"/>
</dbReference>
<name>A0A7W7CAL7_9PSEU</name>
<proteinExistence type="predicted"/>
<keyword evidence="3" id="KW-1185">Reference proteome</keyword>
<dbReference type="PANTHER" id="PTHR43649:SF12">
    <property type="entry name" value="DIACETYLCHITOBIOSE BINDING PROTEIN DASA"/>
    <property type="match status" value="1"/>
</dbReference>
<evidence type="ECO:0000256" key="1">
    <source>
        <dbReference type="SAM" id="SignalP"/>
    </source>
</evidence>
<dbReference type="PROSITE" id="PS51318">
    <property type="entry name" value="TAT"/>
    <property type="match status" value="1"/>
</dbReference>
<feature type="signal peptide" evidence="1">
    <location>
        <begin position="1"/>
        <end position="19"/>
    </location>
</feature>
<reference evidence="2 3" key="1">
    <citation type="submission" date="2020-08" db="EMBL/GenBank/DDBJ databases">
        <title>Sequencing the genomes of 1000 actinobacteria strains.</title>
        <authorList>
            <person name="Klenk H.-P."/>
        </authorList>
    </citation>
    <scope>NUCLEOTIDE SEQUENCE [LARGE SCALE GENOMIC DNA]</scope>
    <source>
        <strain evidence="2 3">DSM 44230</strain>
    </source>
</reference>
<sequence>MGLSRRTLLTAAAALPVLAACGRGGGRTGAVRFEGWDYEATLVQQNLDSFGQANPDLRIEYTPITSAQYVRKVVAEFTGDNGPDALYCYDDSLASWAQAGYLQPIDGLPGVDEVYKGLYESNAKAMTYQGKRYGLPYYTDCHGLLYNAELLGRAGISTPPSSLDELEAQALRIKQAGILRYPIGFPAQLSDTWSGWIWTLLYGSGGALFTDDLRPNAANDTAVRDVLAWVRRAATVTKVIDPASLQQTPVPLDNAFMAGQYAFTIGARYAARAFNDPARSKVAGRVKLGYVPSLDGRRLGTAGNTRMYCLAAHTQVKEQAFRLLRYLGGYDERGSPLTARFWFLKRGLGFAFPALERDPEITTALAKFTDPVVYSELAGMAKARNVLAVPWYAEYEHGLQKTVQRLLTDQTDAAEAATALDSGAELLARRYS</sequence>
<gene>
    <name evidence="2" type="ORF">HNR67_003595</name>
</gene>
<dbReference type="RefSeq" id="WP_185003419.1">
    <property type="nucleotide sequence ID" value="NZ_BAAAUI010000049.1"/>
</dbReference>
<dbReference type="PROSITE" id="PS51257">
    <property type="entry name" value="PROKAR_LIPOPROTEIN"/>
    <property type="match status" value="1"/>
</dbReference>
<dbReference type="InterPro" id="IPR006059">
    <property type="entry name" value="SBP"/>
</dbReference>
<keyword evidence="2" id="KW-0813">Transport</keyword>
<evidence type="ECO:0000313" key="3">
    <source>
        <dbReference type="Proteomes" id="UP000533598"/>
    </source>
</evidence>
<evidence type="ECO:0000313" key="2">
    <source>
        <dbReference type="EMBL" id="MBB4677477.1"/>
    </source>
</evidence>
<dbReference type="PANTHER" id="PTHR43649">
    <property type="entry name" value="ARABINOSE-BINDING PROTEIN-RELATED"/>
    <property type="match status" value="1"/>
</dbReference>
<feature type="chain" id="PRO_5030684785" evidence="1">
    <location>
        <begin position="20"/>
        <end position="432"/>
    </location>
</feature>
<organism evidence="2 3">
    <name type="scientific">Crossiella cryophila</name>
    <dbReference type="NCBI Taxonomy" id="43355"/>
    <lineage>
        <taxon>Bacteria</taxon>
        <taxon>Bacillati</taxon>
        <taxon>Actinomycetota</taxon>
        <taxon>Actinomycetes</taxon>
        <taxon>Pseudonocardiales</taxon>
        <taxon>Pseudonocardiaceae</taxon>
        <taxon>Crossiella</taxon>
    </lineage>
</organism>
<dbReference type="Pfam" id="PF01547">
    <property type="entry name" value="SBP_bac_1"/>
    <property type="match status" value="1"/>
</dbReference>
<keyword evidence="1" id="KW-0732">Signal</keyword>
<dbReference type="Proteomes" id="UP000533598">
    <property type="component" value="Unassembled WGS sequence"/>
</dbReference>
<dbReference type="SUPFAM" id="SSF53850">
    <property type="entry name" value="Periplasmic binding protein-like II"/>
    <property type="match status" value="1"/>
</dbReference>
<dbReference type="InterPro" id="IPR006311">
    <property type="entry name" value="TAT_signal"/>
</dbReference>
<accession>A0A7W7CAL7</accession>
<dbReference type="EMBL" id="JACHMH010000001">
    <property type="protein sequence ID" value="MBB4677477.1"/>
    <property type="molecule type" value="Genomic_DNA"/>
</dbReference>
<comment type="caution">
    <text evidence="2">The sequence shown here is derived from an EMBL/GenBank/DDBJ whole genome shotgun (WGS) entry which is preliminary data.</text>
</comment>
<keyword evidence="2" id="KW-0762">Sugar transport</keyword>
<dbReference type="Gene3D" id="3.40.190.10">
    <property type="entry name" value="Periplasmic binding protein-like II"/>
    <property type="match status" value="1"/>
</dbReference>
<protein>
    <submittedName>
        <fullName evidence="2">Multiple sugar transport system substrate-binding protein</fullName>
    </submittedName>
</protein>